<feature type="region of interest" description="Disordered" evidence="1">
    <location>
        <begin position="540"/>
        <end position="587"/>
    </location>
</feature>
<evidence type="ECO:0000313" key="2">
    <source>
        <dbReference type="EMBL" id="OCF36691.1"/>
    </source>
</evidence>
<dbReference type="AlphaFoldDB" id="A0A1B9H089"/>
<sequence length="836" mass="92291">MSSEAGIATPTSTPSAVSTDVTASTTSTDMPGTQGSRSTAQRILFFLNTPTKKARLSTLNLDRYIAHHRNEPKDSDAHHWVQRTLICGATTIDLPVSEADELNSDHQRFSDLLETMEEKERSTILRQQAAHLCDQSFAAGILNKKNADRVRKAAAESCSGYNGSGEFPVSSGYKDVPLTIFNVDAFLTMRDELSGNEDELNQELISAILSGEVVSQPFPEHVADVLLKRHNDLSQAVKSISELRGEEEAVRCIDERLTALESMRQAWLGGTLRQSGPSMKLPSVEDENSKPQSSDSSVDAPSPDTPGEQDTGSTRKMRLSVLNLDKFVERHQTDAKQPALHNSVLETLVKGSSTIELPVTEADELDRQAKELSEVLGSLDETEANEALRKRIKGLFELSIATGFLDEETMSKVMGNAGGGRGTRRSSGESDGNTLSEAPGHKVVPITLLNLDSFLPLPEVLKMNENQTIQTAISEVFSGKSFKTELPDQIAESLLSRHNDRVKEVQWLKETKGEKEVESWFNDRLSTMESMRQDWLGGRLAPSEIPLKPPPKVDSSFTPTPKAGETSPRETGPSIGPPASASDSHTMASDLVDTEFSFTNFDTFFKAYWPENKVCSEATTDYLFAKYHPTKNRQFLEESYKVWAAGGQEGAKVSVPSDLAAAMKKRDEEVSASFSNISTKSRVEASEKWRMGLMFHQWKKWKDTYKWSNAGPLSASSTSIPNISRRPVSRFASEIASLDEDQVREIVDYALNPSVKELSEDEFQLAREAFKRSDGGFGKQGLRPEHLDALNRKRKLAWKDLQEDDGYKMLRTACGSSVRREFSASSDEMPSAAPAA</sequence>
<dbReference type="Proteomes" id="UP000092666">
    <property type="component" value="Unassembled WGS sequence"/>
</dbReference>
<reference evidence="2 3" key="1">
    <citation type="submission" date="2013-07" db="EMBL/GenBank/DDBJ databases">
        <title>The Genome Sequence of Cryptococcus heveanensis BCC8398.</title>
        <authorList>
            <consortium name="The Broad Institute Genome Sequencing Platform"/>
            <person name="Cuomo C."/>
            <person name="Litvintseva A."/>
            <person name="Chen Y."/>
            <person name="Heitman J."/>
            <person name="Sun S."/>
            <person name="Springer D."/>
            <person name="Dromer F."/>
            <person name="Young S.K."/>
            <person name="Zeng Q."/>
            <person name="Gargeya S."/>
            <person name="Fitzgerald M."/>
            <person name="Abouelleil A."/>
            <person name="Alvarado L."/>
            <person name="Berlin A.M."/>
            <person name="Chapman S.B."/>
            <person name="Dewar J."/>
            <person name="Goldberg J."/>
            <person name="Griggs A."/>
            <person name="Gujja S."/>
            <person name="Hansen M."/>
            <person name="Howarth C."/>
            <person name="Imamovic A."/>
            <person name="Larimer J."/>
            <person name="McCowan C."/>
            <person name="Murphy C."/>
            <person name="Pearson M."/>
            <person name="Priest M."/>
            <person name="Roberts A."/>
            <person name="Saif S."/>
            <person name="Shea T."/>
            <person name="Sykes S."/>
            <person name="Wortman J."/>
            <person name="Nusbaum C."/>
            <person name="Birren B."/>
        </authorList>
    </citation>
    <scope>NUCLEOTIDE SEQUENCE [LARGE SCALE GENOMIC DNA]</scope>
    <source>
        <strain evidence="2 3">BCC8398</strain>
    </source>
</reference>
<feature type="region of interest" description="Disordered" evidence="1">
    <location>
        <begin position="414"/>
        <end position="439"/>
    </location>
</feature>
<proteinExistence type="predicted"/>
<feature type="compositionally biased region" description="Low complexity" evidence="1">
    <location>
        <begin position="9"/>
        <end position="29"/>
    </location>
</feature>
<dbReference type="EMBL" id="KI669494">
    <property type="protein sequence ID" value="OCF36691.1"/>
    <property type="molecule type" value="Genomic_DNA"/>
</dbReference>
<accession>A0A1B9H089</accession>
<keyword evidence="3" id="KW-1185">Reference proteome</keyword>
<feature type="region of interest" description="Disordered" evidence="1">
    <location>
        <begin position="272"/>
        <end position="316"/>
    </location>
</feature>
<protein>
    <submittedName>
        <fullName evidence="2">Uncharacterized protein</fullName>
    </submittedName>
</protein>
<feature type="region of interest" description="Disordered" evidence="1">
    <location>
        <begin position="1"/>
        <end position="36"/>
    </location>
</feature>
<organism evidence="2 3">
    <name type="scientific">Kwoniella heveanensis BCC8398</name>
    <dbReference type="NCBI Taxonomy" id="1296120"/>
    <lineage>
        <taxon>Eukaryota</taxon>
        <taxon>Fungi</taxon>
        <taxon>Dikarya</taxon>
        <taxon>Basidiomycota</taxon>
        <taxon>Agaricomycotina</taxon>
        <taxon>Tremellomycetes</taxon>
        <taxon>Tremellales</taxon>
        <taxon>Cryptococcaceae</taxon>
        <taxon>Kwoniella</taxon>
    </lineage>
</organism>
<gene>
    <name evidence="2" type="ORF">I316_01287</name>
</gene>
<name>A0A1B9H089_9TREE</name>
<evidence type="ECO:0000256" key="1">
    <source>
        <dbReference type="SAM" id="MobiDB-lite"/>
    </source>
</evidence>
<feature type="compositionally biased region" description="Low complexity" evidence="1">
    <location>
        <begin position="291"/>
        <end position="302"/>
    </location>
</feature>
<evidence type="ECO:0000313" key="3">
    <source>
        <dbReference type="Proteomes" id="UP000092666"/>
    </source>
</evidence>
<reference evidence="3" key="2">
    <citation type="submission" date="2013-12" db="EMBL/GenBank/DDBJ databases">
        <title>Evolution of pathogenesis and genome organization in the Tremellales.</title>
        <authorList>
            <person name="Cuomo C."/>
            <person name="Litvintseva A."/>
            <person name="Heitman J."/>
            <person name="Chen Y."/>
            <person name="Sun S."/>
            <person name="Springer D."/>
            <person name="Dromer F."/>
            <person name="Young S."/>
            <person name="Zeng Q."/>
            <person name="Chapman S."/>
            <person name="Gujja S."/>
            <person name="Saif S."/>
            <person name="Birren B."/>
        </authorList>
    </citation>
    <scope>NUCLEOTIDE SEQUENCE [LARGE SCALE GENOMIC DNA]</scope>
    <source>
        <strain evidence="3">BCC8398</strain>
    </source>
</reference>